<accession>H0E4W9</accession>
<name>H0E4W9_9ACTN</name>
<organism evidence="5 6">
    <name type="scientific">Patulibacter medicamentivorans</name>
    <dbReference type="NCBI Taxonomy" id="1097667"/>
    <lineage>
        <taxon>Bacteria</taxon>
        <taxon>Bacillati</taxon>
        <taxon>Actinomycetota</taxon>
        <taxon>Thermoleophilia</taxon>
        <taxon>Solirubrobacterales</taxon>
        <taxon>Patulibacteraceae</taxon>
        <taxon>Patulibacter</taxon>
    </lineage>
</organism>
<dbReference type="GO" id="GO:0004556">
    <property type="term" value="F:alpha-amylase activity"/>
    <property type="evidence" value="ECO:0007669"/>
    <property type="project" value="UniProtKB-EC"/>
</dbReference>
<protein>
    <recommendedName>
        <fullName evidence="2">alpha-amylase</fullName>
        <ecNumber evidence="2">3.2.1.1</ecNumber>
    </recommendedName>
</protein>
<evidence type="ECO:0000256" key="3">
    <source>
        <dbReference type="SAM" id="MobiDB-lite"/>
    </source>
</evidence>
<dbReference type="OrthoDB" id="5242948at2"/>
<dbReference type="EMBL" id="AGUD01000125">
    <property type="protein sequence ID" value="EHN11264.1"/>
    <property type="molecule type" value="Genomic_DNA"/>
</dbReference>
<sequence>MYAPACHLRTARPDRRTLAALLAVATLLALAMVGPSTASAAPYSVWSCRGPDGTAIASGAWTAGRQGLAAGDAILTDSCASGGGLTAGLRPGLLHVQSAAAYTFNAPAGTTIVEYELWRVLRTGGLLPGYRAAVEGSAGPIETCDSALLGCATIGDGGTPLAAANRRAASGQSLSRLAIGGACRQAACLSVLTIAAEATLFRSRVVLDDSQAPTIESVGGSLTAPGTVSGSPTLQVIARDAGSGVASTTLSVDGGPATTLSTGGSCVQPYSSTQPCAARSDQTFTVATGGLSAGTHGVRGTVTDGAGNSTPWGPVSFVVGGGSKPPDDGPGNGRPAVRTPKLTITTSARRPTGTLTTASGDPIVGARLTLSRRTDAVARPTTSEIGTVTTDARGRFSGPRLPDGAYVVTAGFAPRVGGTATVSASVRARSALSLRLAAKPSRLRKGQTATVSGRLSGAGPSARGARVLIQTIIGGRWRTIDRTTANADGRWQWRHRFAKITRTTIFSFRATVARRSGWPWATETSAKTLVRVDPR</sequence>
<comment type="caution">
    <text evidence="5">The sequence shown here is derived from an EMBL/GenBank/DDBJ whole genome shotgun (WGS) entry which is preliminary data.</text>
</comment>
<evidence type="ECO:0000313" key="5">
    <source>
        <dbReference type="EMBL" id="EHN11264.1"/>
    </source>
</evidence>
<gene>
    <name evidence="5" type="ORF">PAI11_18540</name>
</gene>
<dbReference type="GO" id="GO:0005975">
    <property type="term" value="P:carbohydrate metabolic process"/>
    <property type="evidence" value="ECO:0007669"/>
    <property type="project" value="UniProtKB-ARBA"/>
</dbReference>
<feature type="compositionally biased region" description="Polar residues" evidence="3">
    <location>
        <begin position="342"/>
        <end position="359"/>
    </location>
</feature>
<dbReference type="PATRIC" id="fig|1097667.3.peg.1837"/>
<comment type="catalytic activity">
    <reaction evidence="1">
        <text>Endohydrolysis of (1-&gt;4)-alpha-D-glucosidic linkages in polysaccharides containing three or more (1-&gt;4)-alpha-linked D-glucose units.</text>
        <dbReference type="EC" id="3.2.1.1"/>
    </reaction>
</comment>
<dbReference type="AlphaFoldDB" id="H0E4W9"/>
<keyword evidence="4" id="KW-0732">Signal</keyword>
<dbReference type="InterPro" id="IPR013784">
    <property type="entry name" value="Carb-bd-like_fold"/>
</dbReference>
<reference evidence="5 6" key="1">
    <citation type="journal article" date="2013" name="Biodegradation">
        <title>Quantitative proteomic analysis of ibuprofen-degrading Patulibacter sp. strain I11.</title>
        <authorList>
            <person name="Almeida B."/>
            <person name="Kjeldal H."/>
            <person name="Lolas I."/>
            <person name="Knudsen A.D."/>
            <person name="Carvalho G."/>
            <person name="Nielsen K.L."/>
            <person name="Barreto Crespo M.T."/>
            <person name="Stensballe A."/>
            <person name="Nielsen J.L."/>
        </authorList>
    </citation>
    <scope>NUCLEOTIDE SEQUENCE [LARGE SCALE GENOMIC DNA]</scope>
    <source>
        <strain evidence="5 6">I11</strain>
    </source>
</reference>
<evidence type="ECO:0000313" key="6">
    <source>
        <dbReference type="Proteomes" id="UP000005143"/>
    </source>
</evidence>
<evidence type="ECO:0000256" key="4">
    <source>
        <dbReference type="SAM" id="SignalP"/>
    </source>
</evidence>
<evidence type="ECO:0000256" key="1">
    <source>
        <dbReference type="ARBA" id="ARBA00000548"/>
    </source>
</evidence>
<dbReference type="Gene3D" id="2.60.40.10">
    <property type="entry name" value="Immunoglobulins"/>
    <property type="match status" value="1"/>
</dbReference>
<dbReference type="Proteomes" id="UP000005143">
    <property type="component" value="Unassembled WGS sequence"/>
</dbReference>
<dbReference type="InterPro" id="IPR013783">
    <property type="entry name" value="Ig-like_fold"/>
</dbReference>
<evidence type="ECO:0000256" key="2">
    <source>
        <dbReference type="ARBA" id="ARBA00012595"/>
    </source>
</evidence>
<feature type="chain" id="PRO_5003532087" description="alpha-amylase" evidence="4">
    <location>
        <begin position="41"/>
        <end position="535"/>
    </location>
</feature>
<keyword evidence="6" id="KW-1185">Reference proteome</keyword>
<dbReference type="GO" id="GO:0030246">
    <property type="term" value="F:carbohydrate binding"/>
    <property type="evidence" value="ECO:0007669"/>
    <property type="project" value="InterPro"/>
</dbReference>
<feature type="signal peptide" evidence="4">
    <location>
        <begin position="1"/>
        <end position="40"/>
    </location>
</feature>
<dbReference type="SUPFAM" id="SSF49452">
    <property type="entry name" value="Starch-binding domain-like"/>
    <property type="match status" value="1"/>
</dbReference>
<dbReference type="EC" id="3.2.1.1" evidence="2"/>
<proteinExistence type="predicted"/>
<dbReference type="RefSeq" id="WP_007573728.1">
    <property type="nucleotide sequence ID" value="NZ_AGUD01000125.1"/>
</dbReference>
<feature type="region of interest" description="Disordered" evidence="3">
    <location>
        <begin position="320"/>
        <end position="361"/>
    </location>
</feature>
<dbReference type="Gene3D" id="2.60.40.1120">
    <property type="entry name" value="Carboxypeptidase-like, regulatory domain"/>
    <property type="match status" value="1"/>
</dbReference>